<gene>
    <name evidence="1" type="ORF">H0921_15175</name>
</gene>
<keyword evidence="2" id="KW-1185">Reference proteome</keyword>
<proteinExistence type="predicted"/>
<comment type="caution">
    <text evidence="1">The sequence shown here is derived from an EMBL/GenBank/DDBJ whole genome shotgun (WGS) entry which is preliminary data.</text>
</comment>
<reference evidence="1 2" key="1">
    <citation type="submission" date="2020-07" db="EMBL/GenBank/DDBJ databases">
        <title>Thermogemmata thermophila gen. nov., sp. nov., a novel moderate thermophilic planctomycete from a Kamchatka hot spring.</title>
        <authorList>
            <person name="Elcheninov A.G."/>
            <person name="Podosokorskaya O.A."/>
            <person name="Kovaleva O.L."/>
            <person name="Novikov A."/>
            <person name="Bonch-Osmolovskaya E.A."/>
            <person name="Toshchakov S.V."/>
            <person name="Kublanov I.V."/>
        </authorList>
    </citation>
    <scope>NUCLEOTIDE SEQUENCE [LARGE SCALE GENOMIC DNA]</scope>
    <source>
        <strain evidence="1 2">2918</strain>
    </source>
</reference>
<organism evidence="1 2">
    <name type="scientific">Thermogemmata fonticola</name>
    <dbReference type="NCBI Taxonomy" id="2755323"/>
    <lineage>
        <taxon>Bacteria</taxon>
        <taxon>Pseudomonadati</taxon>
        <taxon>Planctomycetota</taxon>
        <taxon>Planctomycetia</taxon>
        <taxon>Gemmatales</taxon>
        <taxon>Gemmataceae</taxon>
        <taxon>Thermogemmata</taxon>
    </lineage>
</organism>
<dbReference type="EMBL" id="JACEFB010000015">
    <property type="protein sequence ID" value="MBA2227500.1"/>
    <property type="molecule type" value="Genomic_DNA"/>
</dbReference>
<evidence type="ECO:0008006" key="3">
    <source>
        <dbReference type="Google" id="ProtNLM"/>
    </source>
</evidence>
<sequence>MGLLAKIFGAVSREEMRGISLDTTGPYWELSGATDFPSLLEALETLLPPGCVLYFEDGGPSGELARFLREHAVPERAHLAYGTIWPRPLIFHVPATADTIRRLAELMRSRLAVELAVHFHVYRDQTVLLEWYDAFTQPMRLAGLFSEDQVRLFAQRLGMVYEKRAGSGGGPPVAPA</sequence>
<dbReference type="AlphaFoldDB" id="A0A7V8VGJ3"/>
<name>A0A7V8VGJ3_9BACT</name>
<dbReference type="RefSeq" id="WP_194539368.1">
    <property type="nucleotide sequence ID" value="NZ_JACEFB010000015.1"/>
</dbReference>
<accession>A0A7V8VGJ3</accession>
<evidence type="ECO:0000313" key="2">
    <source>
        <dbReference type="Proteomes" id="UP000542342"/>
    </source>
</evidence>
<protein>
    <recommendedName>
        <fullName evidence="3">DUF4123 domain-containing protein</fullName>
    </recommendedName>
</protein>
<dbReference type="Proteomes" id="UP000542342">
    <property type="component" value="Unassembled WGS sequence"/>
</dbReference>
<evidence type="ECO:0000313" key="1">
    <source>
        <dbReference type="EMBL" id="MBA2227500.1"/>
    </source>
</evidence>